<keyword evidence="6" id="KW-1185">Reference proteome</keyword>
<dbReference type="Pfam" id="PF00535">
    <property type="entry name" value="Glycos_transf_2"/>
    <property type="match status" value="1"/>
</dbReference>
<keyword evidence="3 5" id="KW-0808">Transferase</keyword>
<dbReference type="SUPFAM" id="SSF53756">
    <property type="entry name" value="UDP-Glycosyltransferase/glycogen phosphorylase"/>
    <property type="match status" value="1"/>
</dbReference>
<organism evidence="5 6">
    <name type="scientific">Komagataeibacter saccharivorans</name>
    <dbReference type="NCBI Taxonomy" id="265959"/>
    <lineage>
        <taxon>Bacteria</taxon>
        <taxon>Pseudomonadati</taxon>
        <taxon>Pseudomonadota</taxon>
        <taxon>Alphaproteobacteria</taxon>
        <taxon>Acetobacterales</taxon>
        <taxon>Acetobacteraceae</taxon>
        <taxon>Komagataeibacter</taxon>
    </lineage>
</organism>
<sequence>MPAQMSTPLRIFIQLNHGYGARNHHAPWRQDALPAGDGFHTPTHNHMAGPDVFIEQSEYGEENILSRLLRYGIRSLTGFDFMQAWRNRGGILSADVVWTLTEAQALAVLLLYRLTPLTVHPPLIAQSVWLMDHWPHEPLWRRLFMRSLLSRVDLLTFVSAENMKYARTLFPGQRMEWVGFPPAFEETPPERSTRPIVGQPLRVLSLGTDPQRDWISLLDAVAHLPRELPCNAAVGTIRRITGTAATGRTVASHAGSTFHEHVDILVLSLTENLHPDDMAVIEDAARYGVPVIATDTESLRHYFDDHCVLYVPPDDPAALARAITALASDVERCRAMLEHIRARIRTFPASYAHTLRHVAFSRELMGQQGPIRATFSANKSRAAQELKITIGIATSGRPTVLRETIAELRAQSHPPQHIIICAPTPQDVAGLEGAPDLTLIMQAPRGLAHQRNVILDLVTETDIVMFFDDDFLPDRDYLAQCAMAFATAPDIVVTTGRVLADGAKGPGLTVEAARAMLADPHINNTAALPALQPAWNGYGCNMAYRLSTIRQAGLRFDERLPLYAWYEDIDFSRQMGRLGRIVRVNGAKGVHLGSKLGRTPGRRLGYSQVANPLYLSRKGTFPLDHALRSIGRNIAMNAVRSLWPEPYIDRRGRIVGNWLALRDAVRGRISPENILTL</sequence>
<evidence type="ECO:0000256" key="1">
    <source>
        <dbReference type="ARBA" id="ARBA00006739"/>
    </source>
</evidence>
<feature type="domain" description="Glycosyltransferase 2-like" evidence="4">
    <location>
        <begin position="390"/>
        <end position="503"/>
    </location>
</feature>
<reference evidence="5 6" key="1">
    <citation type="submission" date="2017-08" db="EMBL/GenBank/DDBJ databases">
        <title>Complete genome sequence of Gluconacetobacter saccharivorans CV1 isolated from Fermented Vinegar.</title>
        <authorList>
            <person name="Kim S.-Y."/>
        </authorList>
    </citation>
    <scope>NUCLEOTIDE SEQUENCE [LARGE SCALE GENOMIC DNA]</scope>
    <source>
        <strain evidence="5 6">CV1</strain>
    </source>
</reference>
<gene>
    <name evidence="5" type="ORF">CD178_02953</name>
</gene>
<dbReference type="OrthoDB" id="8404680at2"/>
<evidence type="ECO:0000313" key="5">
    <source>
        <dbReference type="EMBL" id="AXY23697.1"/>
    </source>
</evidence>
<dbReference type="SUPFAM" id="SSF53448">
    <property type="entry name" value="Nucleotide-diphospho-sugar transferases"/>
    <property type="match status" value="1"/>
</dbReference>
<dbReference type="KEGG" id="ksc:CD178_02953"/>
<dbReference type="InterPro" id="IPR001173">
    <property type="entry name" value="Glyco_trans_2-like"/>
</dbReference>
<dbReference type="AlphaFoldDB" id="A0A347WFQ4"/>
<protein>
    <submittedName>
        <fullName evidence="5">Glycosyl transferase family 2</fullName>
    </submittedName>
</protein>
<accession>A0A347WFQ4</accession>
<dbReference type="CDD" id="cd00761">
    <property type="entry name" value="Glyco_tranf_GTA_type"/>
    <property type="match status" value="1"/>
</dbReference>
<dbReference type="GO" id="GO:0016757">
    <property type="term" value="F:glycosyltransferase activity"/>
    <property type="evidence" value="ECO:0007669"/>
    <property type="project" value="UniProtKB-KW"/>
</dbReference>
<comment type="similarity">
    <text evidence="1">Belongs to the glycosyltransferase 2 family.</text>
</comment>
<dbReference type="Gene3D" id="3.90.550.10">
    <property type="entry name" value="Spore Coat Polysaccharide Biosynthesis Protein SpsA, Chain A"/>
    <property type="match status" value="1"/>
</dbReference>
<dbReference type="InterPro" id="IPR029044">
    <property type="entry name" value="Nucleotide-diphossugar_trans"/>
</dbReference>
<keyword evidence="2" id="KW-0328">Glycosyltransferase</keyword>
<evidence type="ECO:0000256" key="3">
    <source>
        <dbReference type="ARBA" id="ARBA00022679"/>
    </source>
</evidence>
<evidence type="ECO:0000256" key="2">
    <source>
        <dbReference type="ARBA" id="ARBA00022676"/>
    </source>
</evidence>
<dbReference type="EMBL" id="CP023036">
    <property type="protein sequence ID" value="AXY23697.1"/>
    <property type="molecule type" value="Genomic_DNA"/>
</dbReference>
<proteinExistence type="inferred from homology"/>
<dbReference type="PANTHER" id="PTHR43179:SF12">
    <property type="entry name" value="GALACTOFURANOSYLTRANSFERASE GLFT2"/>
    <property type="match status" value="1"/>
</dbReference>
<dbReference type="Gene3D" id="3.40.50.2000">
    <property type="entry name" value="Glycogen Phosphorylase B"/>
    <property type="match status" value="1"/>
</dbReference>
<evidence type="ECO:0000259" key="4">
    <source>
        <dbReference type="Pfam" id="PF00535"/>
    </source>
</evidence>
<evidence type="ECO:0000313" key="6">
    <source>
        <dbReference type="Proteomes" id="UP000264120"/>
    </source>
</evidence>
<dbReference type="Proteomes" id="UP000264120">
    <property type="component" value="Chromosome"/>
</dbReference>
<dbReference type="PANTHER" id="PTHR43179">
    <property type="entry name" value="RHAMNOSYLTRANSFERASE WBBL"/>
    <property type="match status" value="1"/>
</dbReference>
<name>A0A347WFQ4_9PROT</name>
<dbReference type="RefSeq" id="WP_118963486.1">
    <property type="nucleotide sequence ID" value="NZ_CP023036.1"/>
</dbReference>